<dbReference type="InterPro" id="IPR044927">
    <property type="entry name" value="Endonuclea_NS_2"/>
</dbReference>
<dbReference type="InterPro" id="IPR044929">
    <property type="entry name" value="DNA/RNA_non-sp_Endonuclease_sf"/>
</dbReference>
<feature type="domain" description="Type VII secretion system protein EssD-like" evidence="1">
    <location>
        <begin position="110"/>
        <end position="249"/>
    </location>
</feature>
<keyword evidence="3" id="KW-1185">Reference proteome</keyword>
<dbReference type="RefSeq" id="WP_057797868.1">
    <property type="nucleotide sequence ID" value="NZ_BJZZ01000003.1"/>
</dbReference>
<dbReference type="EMBL" id="JQCQ01000003">
    <property type="protein sequence ID" value="KRO26015.1"/>
    <property type="molecule type" value="Genomic_DNA"/>
</dbReference>
<accession>A0A0R2NJR1</accession>
<organism evidence="2 3">
    <name type="scientific">Pediococcus argentinicus</name>
    <dbReference type="NCBI Taxonomy" id="480391"/>
    <lineage>
        <taxon>Bacteria</taxon>
        <taxon>Bacillati</taxon>
        <taxon>Bacillota</taxon>
        <taxon>Bacilli</taxon>
        <taxon>Lactobacillales</taxon>
        <taxon>Lactobacillaceae</taxon>
        <taxon>Pediococcus</taxon>
    </lineage>
</organism>
<reference evidence="2 3" key="1">
    <citation type="journal article" date="2015" name="Genome Announc.">
        <title>Expanding the biotechnology potential of lactobacilli through comparative genomics of 213 strains and associated genera.</title>
        <authorList>
            <person name="Sun Z."/>
            <person name="Harris H.M."/>
            <person name="McCann A."/>
            <person name="Guo C."/>
            <person name="Argimon S."/>
            <person name="Zhang W."/>
            <person name="Yang X."/>
            <person name="Jeffery I.B."/>
            <person name="Cooney J.C."/>
            <person name="Kagawa T.F."/>
            <person name="Liu W."/>
            <person name="Song Y."/>
            <person name="Salvetti E."/>
            <person name="Wrobel A."/>
            <person name="Rasinkangas P."/>
            <person name="Parkhill J."/>
            <person name="Rea M.C."/>
            <person name="O'Sullivan O."/>
            <person name="Ritari J."/>
            <person name="Douillard F.P."/>
            <person name="Paul Ross R."/>
            <person name="Yang R."/>
            <person name="Briner A.E."/>
            <person name="Felis G.E."/>
            <person name="de Vos W.M."/>
            <person name="Barrangou R."/>
            <person name="Klaenhammer T.R."/>
            <person name="Caufield P.W."/>
            <person name="Cui Y."/>
            <person name="Zhang H."/>
            <person name="O'Toole P.W."/>
        </authorList>
    </citation>
    <scope>NUCLEOTIDE SEQUENCE [LARGE SCALE GENOMIC DNA]</scope>
    <source>
        <strain evidence="2 3">DSM 23026</strain>
    </source>
</reference>
<evidence type="ECO:0000313" key="3">
    <source>
        <dbReference type="Proteomes" id="UP000051249"/>
    </source>
</evidence>
<comment type="caution">
    <text evidence="2">The sequence shown here is derived from an EMBL/GenBank/DDBJ whole genome shotgun (WGS) entry which is preliminary data.</text>
</comment>
<dbReference type="OrthoDB" id="9783680at2"/>
<sequence>MNKVFKRYFVPILVFLGVTFLAGCSVLPNSGSNGDKNTYRTTSKSEYRTSRNGEKYLYATAMDAPKPSNENKEANQSHPDFTKLKWDGNVNDVVIQVNNNKPTFNSSELSTNRGAWQQFSNLDNLNRAHTANAMLNRSLMPRGRTRERLFIHPTAWHFKKAPDVPGGTLYNRCHLIGYQFTGQNNNPKNLVTGTRACNASDHAGQISQQNYENAVADYLRQTGHDVRYQVEPIYKGNDLMASGIHLMGQSIQDSKISFNVYIFNVQPGYTLNYANGFAQKN</sequence>
<dbReference type="Gene3D" id="3.40.570.10">
    <property type="entry name" value="Extracellular Endonuclease, subunit A"/>
    <property type="match status" value="1"/>
</dbReference>
<dbReference type="Pfam" id="PF13930">
    <property type="entry name" value="Endonuclea_NS_2"/>
    <property type="match status" value="1"/>
</dbReference>
<proteinExistence type="predicted"/>
<dbReference type="PROSITE" id="PS51257">
    <property type="entry name" value="PROKAR_LIPOPROTEIN"/>
    <property type="match status" value="1"/>
</dbReference>
<dbReference type="AlphaFoldDB" id="A0A0R2NJR1"/>
<name>A0A0R2NJR1_9LACO</name>
<gene>
    <name evidence="2" type="ORF">IV88_GL000929</name>
</gene>
<dbReference type="PATRIC" id="fig|480391.4.peg.944"/>
<dbReference type="Proteomes" id="UP000051249">
    <property type="component" value="Unassembled WGS sequence"/>
</dbReference>
<evidence type="ECO:0000259" key="1">
    <source>
        <dbReference type="Pfam" id="PF13930"/>
    </source>
</evidence>
<protein>
    <recommendedName>
        <fullName evidence="1">Type VII secretion system protein EssD-like domain-containing protein</fullName>
    </recommendedName>
</protein>
<evidence type="ECO:0000313" key="2">
    <source>
        <dbReference type="EMBL" id="KRO26015.1"/>
    </source>
</evidence>